<sequence>MPVGTFSAFGRGSPVRPGLSEADQVGRRIGVELQDARECVEDVHRLADARVLPRASAR</sequence>
<evidence type="ECO:0000313" key="2">
    <source>
        <dbReference type="EMBL" id="XDQ50714.1"/>
    </source>
</evidence>
<accession>A0AB39R7D9</accession>
<proteinExistence type="predicted"/>
<gene>
    <name evidence="2" type="ORF">AB5J53_02805</name>
</gene>
<reference evidence="2" key="1">
    <citation type="submission" date="2024-07" db="EMBL/GenBank/DDBJ databases">
        <authorList>
            <person name="Yu S.T."/>
        </authorList>
    </citation>
    <scope>NUCLEOTIDE SEQUENCE</scope>
    <source>
        <strain evidence="2">R41</strain>
    </source>
</reference>
<dbReference type="EMBL" id="CP163443">
    <property type="protein sequence ID" value="XDQ50714.1"/>
    <property type="molecule type" value="Genomic_DNA"/>
</dbReference>
<feature type="region of interest" description="Disordered" evidence="1">
    <location>
        <begin position="1"/>
        <end position="21"/>
    </location>
</feature>
<name>A0AB39R7D9_9ACTN</name>
<evidence type="ECO:0000256" key="1">
    <source>
        <dbReference type="SAM" id="MobiDB-lite"/>
    </source>
</evidence>
<organism evidence="2">
    <name type="scientific">Streptomyces sp. R41</name>
    <dbReference type="NCBI Taxonomy" id="3238632"/>
    <lineage>
        <taxon>Bacteria</taxon>
        <taxon>Bacillati</taxon>
        <taxon>Actinomycetota</taxon>
        <taxon>Actinomycetes</taxon>
        <taxon>Kitasatosporales</taxon>
        <taxon>Streptomycetaceae</taxon>
        <taxon>Streptomyces</taxon>
    </lineage>
</organism>
<dbReference type="RefSeq" id="WP_369244064.1">
    <property type="nucleotide sequence ID" value="NZ_CP163443.1"/>
</dbReference>
<dbReference type="AlphaFoldDB" id="A0AB39R7D9"/>
<protein>
    <submittedName>
        <fullName evidence="2">Uncharacterized protein</fullName>
    </submittedName>
</protein>